<dbReference type="CDD" id="cd00520">
    <property type="entry name" value="RRF"/>
    <property type="match status" value="1"/>
</dbReference>
<dbReference type="EMBL" id="UGJF01000001">
    <property type="protein sequence ID" value="STQ87274.1"/>
    <property type="molecule type" value="Genomic_DNA"/>
</dbReference>
<evidence type="ECO:0000256" key="2">
    <source>
        <dbReference type="ARBA" id="ARBA00005912"/>
    </source>
</evidence>
<evidence type="ECO:0000256" key="3">
    <source>
        <dbReference type="ARBA" id="ARBA00022490"/>
    </source>
</evidence>
<dbReference type="Proteomes" id="UP000255269">
    <property type="component" value="Unassembled WGS sequence"/>
</dbReference>
<dbReference type="InterPro" id="IPR002661">
    <property type="entry name" value="Ribosome_recyc_fac"/>
</dbReference>
<dbReference type="Gene3D" id="1.10.132.20">
    <property type="entry name" value="Ribosome-recycling factor"/>
    <property type="match status" value="1"/>
</dbReference>
<evidence type="ECO:0000256" key="4">
    <source>
        <dbReference type="ARBA" id="ARBA00022917"/>
    </source>
</evidence>
<dbReference type="STRING" id="35818.HPU229336_01410"/>
<dbReference type="RefSeq" id="WP_054195186.1">
    <property type="nucleotide sequence ID" value="NZ_CAJFGW010000005.1"/>
</dbReference>
<dbReference type="HAMAP" id="MF_00040">
    <property type="entry name" value="RRF"/>
    <property type="match status" value="1"/>
</dbReference>
<sequence length="186" mass="21219">MSLQEIYNHTQETMNKSIEAMKKEFGTLRSGKVSVAILDHIRIDYYDTPTPLNQVGSVIAQDASTIVITPWEKNLLKEIERAIQEANIGVNPNNDGEAIKLFFPPMTSEQRKEIAKEAKNIGEKAKIAIRNIRKDSNDKVKKLEKDKTISEDESKKAQDEIQKFTDNAVKKIDELVKHKEEELLKI</sequence>
<dbReference type="GO" id="GO:0002184">
    <property type="term" value="P:cytoplasmic translational termination"/>
    <property type="evidence" value="ECO:0007669"/>
    <property type="project" value="TreeGrafter"/>
</dbReference>
<reference evidence="12 13" key="1">
    <citation type="submission" date="2014-06" db="EMBL/GenBank/DDBJ databases">
        <title>Helicobacter pullorum isolates in fresh chicken meat - phenotypic and genotypic features.</title>
        <authorList>
            <person name="Borges V."/>
            <person name="Santos A."/>
            <person name="Correia C.B."/>
            <person name="Saraiva M."/>
            <person name="Menard A."/>
            <person name="Vieira L."/>
            <person name="Sampaio D.A."/>
            <person name="Gomes J.P."/>
            <person name="Oleastro M."/>
        </authorList>
    </citation>
    <scope>NUCLEOTIDE SEQUENCE [LARGE SCALE GENOMIC DNA]</scope>
    <source>
        <strain evidence="10 13">229334/12</strain>
        <strain evidence="9 12">229336/12</strain>
    </source>
</reference>
<dbReference type="AlphaFoldDB" id="A0A0N1E9N3"/>
<evidence type="ECO:0000256" key="5">
    <source>
        <dbReference type="ARBA" id="ARBA00025050"/>
    </source>
</evidence>
<evidence type="ECO:0000313" key="10">
    <source>
        <dbReference type="EMBL" id="KPH55875.1"/>
    </source>
</evidence>
<evidence type="ECO:0000313" key="11">
    <source>
        <dbReference type="EMBL" id="STQ87274.1"/>
    </source>
</evidence>
<dbReference type="FunFam" id="3.30.1360.40:FF:000001">
    <property type="entry name" value="Ribosome-recycling factor"/>
    <property type="match status" value="1"/>
</dbReference>
<dbReference type="Proteomes" id="UP000037800">
    <property type="component" value="Unassembled WGS sequence"/>
</dbReference>
<dbReference type="NCBIfam" id="TIGR00496">
    <property type="entry name" value="frr"/>
    <property type="match status" value="1"/>
</dbReference>
<keyword evidence="4 6" id="KW-0648">Protein biosynthesis</keyword>
<dbReference type="Pfam" id="PF01765">
    <property type="entry name" value="RRF"/>
    <property type="match status" value="1"/>
</dbReference>
<dbReference type="PATRIC" id="fig|35818.10.peg.303"/>
<dbReference type="InterPro" id="IPR023584">
    <property type="entry name" value="Ribosome_recyc_fac_dom"/>
</dbReference>
<evidence type="ECO:0000256" key="6">
    <source>
        <dbReference type="HAMAP-Rule" id="MF_00040"/>
    </source>
</evidence>
<dbReference type="SUPFAM" id="SSF55194">
    <property type="entry name" value="Ribosome recycling factor, RRF"/>
    <property type="match status" value="1"/>
</dbReference>
<keyword evidence="3 6" id="KW-0963">Cytoplasm</keyword>
<gene>
    <name evidence="6 10" type="primary">frr</name>
    <name evidence="10" type="ORF">HPU229334_05955</name>
    <name evidence="9" type="ORF">HPU229336_01410</name>
    <name evidence="11" type="ORF">NCTC13156_00083</name>
</gene>
<dbReference type="Gene3D" id="3.30.1360.40">
    <property type="match status" value="1"/>
</dbReference>
<dbReference type="EMBL" id="JNOC01000031">
    <property type="protein sequence ID" value="KPH55875.1"/>
    <property type="molecule type" value="Genomic_DNA"/>
</dbReference>
<dbReference type="Proteomes" id="UP000037997">
    <property type="component" value="Unassembled WGS sequence"/>
</dbReference>
<comment type="subcellular location">
    <subcellularLocation>
        <location evidence="1 6">Cytoplasm</location>
    </subcellularLocation>
</comment>
<proteinExistence type="inferred from homology"/>
<dbReference type="OrthoDB" id="9804006at2"/>
<organism evidence="10 13">
    <name type="scientific">Helicobacter pullorum</name>
    <dbReference type="NCBI Taxonomy" id="35818"/>
    <lineage>
        <taxon>Bacteria</taxon>
        <taxon>Pseudomonadati</taxon>
        <taxon>Campylobacterota</taxon>
        <taxon>Epsilonproteobacteria</taxon>
        <taxon>Campylobacterales</taxon>
        <taxon>Helicobacteraceae</taxon>
        <taxon>Helicobacter</taxon>
    </lineage>
</organism>
<evidence type="ECO:0000259" key="8">
    <source>
        <dbReference type="Pfam" id="PF01765"/>
    </source>
</evidence>
<comment type="function">
    <text evidence="5 6">Responsible for the release of ribosomes from messenger RNA at the termination of protein biosynthesis. May increase the efficiency of translation by recycling ribosomes from one round of translation to another.</text>
</comment>
<dbReference type="EMBL" id="JNUR01000015">
    <property type="protein sequence ID" value="KPH50583.1"/>
    <property type="molecule type" value="Genomic_DNA"/>
</dbReference>
<dbReference type="PANTHER" id="PTHR20982">
    <property type="entry name" value="RIBOSOME RECYCLING FACTOR"/>
    <property type="match status" value="1"/>
</dbReference>
<dbReference type="FunFam" id="1.10.132.20:FF:000001">
    <property type="entry name" value="Ribosome-recycling factor"/>
    <property type="match status" value="1"/>
</dbReference>
<dbReference type="GO" id="GO:0043023">
    <property type="term" value="F:ribosomal large subunit binding"/>
    <property type="evidence" value="ECO:0007669"/>
    <property type="project" value="TreeGrafter"/>
</dbReference>
<dbReference type="InterPro" id="IPR036191">
    <property type="entry name" value="RRF_sf"/>
</dbReference>
<evidence type="ECO:0000313" key="9">
    <source>
        <dbReference type="EMBL" id="KPH50583.1"/>
    </source>
</evidence>
<evidence type="ECO:0000313" key="12">
    <source>
        <dbReference type="Proteomes" id="UP000037800"/>
    </source>
</evidence>
<evidence type="ECO:0000313" key="14">
    <source>
        <dbReference type="Proteomes" id="UP000255269"/>
    </source>
</evidence>
<dbReference type="PANTHER" id="PTHR20982:SF3">
    <property type="entry name" value="MITOCHONDRIAL RIBOSOME RECYCLING FACTOR PSEUDO 1"/>
    <property type="match status" value="1"/>
</dbReference>
<feature type="domain" description="Ribosome recycling factor" evidence="8">
    <location>
        <begin position="21"/>
        <end position="184"/>
    </location>
</feature>
<evidence type="ECO:0000256" key="1">
    <source>
        <dbReference type="ARBA" id="ARBA00004496"/>
    </source>
</evidence>
<accession>A0A0N1E9N3</accession>
<reference evidence="11 14" key="2">
    <citation type="submission" date="2018-06" db="EMBL/GenBank/DDBJ databases">
        <authorList>
            <consortium name="Pathogen Informatics"/>
            <person name="Doyle S."/>
        </authorList>
    </citation>
    <scope>NUCLEOTIDE SEQUENCE [LARGE SCALE GENOMIC DNA]</scope>
    <source>
        <strain evidence="11 14">NCTC13156</strain>
    </source>
</reference>
<dbReference type="GO" id="GO:0005829">
    <property type="term" value="C:cytosol"/>
    <property type="evidence" value="ECO:0007669"/>
    <property type="project" value="GOC"/>
</dbReference>
<protein>
    <recommendedName>
        <fullName evidence="6">Ribosome-recycling factor</fullName>
        <shortName evidence="6">RRF</shortName>
    </recommendedName>
    <alternativeName>
        <fullName evidence="6">Ribosome-releasing factor</fullName>
    </alternativeName>
</protein>
<evidence type="ECO:0000313" key="13">
    <source>
        <dbReference type="Proteomes" id="UP000037997"/>
    </source>
</evidence>
<feature type="region of interest" description="Disordered" evidence="7">
    <location>
        <begin position="140"/>
        <end position="159"/>
    </location>
</feature>
<name>A0A0N1E9N3_9HELI</name>
<evidence type="ECO:0000256" key="7">
    <source>
        <dbReference type="SAM" id="MobiDB-lite"/>
    </source>
</evidence>
<dbReference type="GeneID" id="93197284"/>
<comment type="similarity">
    <text evidence="2 6">Belongs to the RRF family.</text>
</comment>